<protein>
    <submittedName>
        <fullName evidence="5">LuxR family transcriptional regulator</fullName>
    </submittedName>
</protein>
<evidence type="ECO:0000259" key="4">
    <source>
        <dbReference type="SMART" id="SM00421"/>
    </source>
</evidence>
<dbReference type="InterPro" id="IPR000792">
    <property type="entry name" value="Tscrpt_reg_LuxR_C"/>
</dbReference>
<sequence>MNGLTNNTVLSLFQDAQSNIWIGSDNGLNCINLPSPIRKFTDRTGRIGTVYASARHDGRLYLGSNQGLFVQESDGSFTPIAGTRGQVWSLFTYDGELFCGHDSGTFLVGEGGARLISHEPGTWTFQTVADRPDLLLQGTYRGLSVLEKGGNGWSLRNAVDGFDLSARYLVLQPGRIAYVSHEYRGIYGLQLDPDYRRVTERMEYATPAKGKNAGLVAFLDSVYYYSREGIFVLDGFREGFRRSDPLSEQLSGAEYVSGRMTPTDDRLWFVSGAGLEYFHQGALTQSLTRVTVPLSANLIGAPLGFENISPIGRDTLLVGTANGYLVLARAAVPLHQHELYLTGVRQVGSQSTAASLPLTGGQRIPFAERNLSFSFAVPDYSRFFRPRLQYRLRGVSDRWSDWAETMTLDFPGLSYGDYVLEVRSLLGRRASENTITYPFTILRPWYASYPALLCYLLGAAALVYLLHRSYTRYYRRKQQLWQEEQERAVAARERQAELELTRLNNQRLREDIESKNREAALSTMNLVKKNELLQQIKEELLAARDPQKNIREVVKQIDHNIDEAETWELFRDAFENADRDFFRKIKDLHPDLTPNDLKLCAYLRLNLSSKEIAPMLNISPRSVEVKRYRMRKKMGLERDTGLTEYIMAI</sequence>
<dbReference type="EMBL" id="SRSF01000008">
    <property type="protein sequence ID" value="THH36538.1"/>
    <property type="molecule type" value="Genomic_DNA"/>
</dbReference>
<evidence type="ECO:0000256" key="1">
    <source>
        <dbReference type="ARBA" id="ARBA00022553"/>
    </source>
</evidence>
<keyword evidence="2" id="KW-0175">Coiled coil</keyword>
<organism evidence="5 6">
    <name type="scientific">Neolewinella litorea</name>
    <dbReference type="NCBI Taxonomy" id="2562452"/>
    <lineage>
        <taxon>Bacteria</taxon>
        <taxon>Pseudomonadati</taxon>
        <taxon>Bacteroidota</taxon>
        <taxon>Saprospiria</taxon>
        <taxon>Saprospirales</taxon>
        <taxon>Lewinellaceae</taxon>
        <taxon>Neolewinella</taxon>
    </lineage>
</organism>
<reference evidence="5 6" key="1">
    <citation type="submission" date="2019-04" db="EMBL/GenBank/DDBJ databases">
        <title>Lewinella litorea sp. nov., isolated from a marine sand.</title>
        <authorList>
            <person name="Yoon J.-H."/>
        </authorList>
    </citation>
    <scope>NUCLEOTIDE SEQUENCE [LARGE SCALE GENOMIC DNA]</scope>
    <source>
        <strain evidence="5 6">HSMS-39</strain>
    </source>
</reference>
<dbReference type="Pfam" id="PF00196">
    <property type="entry name" value="GerE"/>
    <property type="match status" value="1"/>
</dbReference>
<dbReference type="AlphaFoldDB" id="A0A4S4NEJ7"/>
<keyword evidence="3" id="KW-0812">Transmembrane</keyword>
<name>A0A4S4NEJ7_9BACT</name>
<dbReference type="Pfam" id="PF07494">
    <property type="entry name" value="Reg_prop"/>
    <property type="match status" value="1"/>
</dbReference>
<keyword evidence="3" id="KW-1133">Transmembrane helix</keyword>
<dbReference type="GO" id="GO:0003677">
    <property type="term" value="F:DNA binding"/>
    <property type="evidence" value="ECO:0007669"/>
    <property type="project" value="InterPro"/>
</dbReference>
<gene>
    <name evidence="5" type="ORF">E4021_14825</name>
</gene>
<dbReference type="GO" id="GO:0006355">
    <property type="term" value="P:regulation of DNA-templated transcription"/>
    <property type="evidence" value="ECO:0007669"/>
    <property type="project" value="InterPro"/>
</dbReference>
<dbReference type="GO" id="GO:0000155">
    <property type="term" value="F:phosphorelay sensor kinase activity"/>
    <property type="evidence" value="ECO:0007669"/>
    <property type="project" value="TreeGrafter"/>
</dbReference>
<proteinExistence type="predicted"/>
<dbReference type="InterPro" id="IPR011110">
    <property type="entry name" value="Reg_prop"/>
</dbReference>
<dbReference type="InterPro" id="IPR013783">
    <property type="entry name" value="Ig-like_fold"/>
</dbReference>
<comment type="caution">
    <text evidence="5">The sequence shown here is derived from an EMBL/GenBank/DDBJ whole genome shotgun (WGS) entry which is preliminary data.</text>
</comment>
<dbReference type="PANTHER" id="PTHR43547">
    <property type="entry name" value="TWO-COMPONENT HISTIDINE KINASE"/>
    <property type="match status" value="1"/>
</dbReference>
<dbReference type="SUPFAM" id="SSF46894">
    <property type="entry name" value="C-terminal effector domain of the bipartite response regulators"/>
    <property type="match status" value="1"/>
</dbReference>
<dbReference type="InterPro" id="IPR016032">
    <property type="entry name" value="Sig_transdc_resp-reg_C-effctor"/>
</dbReference>
<keyword evidence="1" id="KW-0597">Phosphoprotein</keyword>
<dbReference type="InterPro" id="IPR015943">
    <property type="entry name" value="WD40/YVTN_repeat-like_dom_sf"/>
</dbReference>
<keyword evidence="6" id="KW-1185">Reference proteome</keyword>
<evidence type="ECO:0000256" key="2">
    <source>
        <dbReference type="SAM" id="Coils"/>
    </source>
</evidence>
<dbReference type="Proteomes" id="UP000308528">
    <property type="component" value="Unassembled WGS sequence"/>
</dbReference>
<dbReference type="InterPro" id="IPR036388">
    <property type="entry name" value="WH-like_DNA-bd_sf"/>
</dbReference>
<evidence type="ECO:0000313" key="6">
    <source>
        <dbReference type="Proteomes" id="UP000308528"/>
    </source>
</evidence>
<dbReference type="SMART" id="SM00421">
    <property type="entry name" value="HTH_LUXR"/>
    <property type="match status" value="1"/>
</dbReference>
<feature type="coiled-coil region" evidence="2">
    <location>
        <begin position="491"/>
        <end position="518"/>
    </location>
</feature>
<dbReference type="Gene3D" id="2.60.40.10">
    <property type="entry name" value="Immunoglobulins"/>
    <property type="match status" value="1"/>
</dbReference>
<feature type="transmembrane region" description="Helical" evidence="3">
    <location>
        <begin position="445"/>
        <end position="466"/>
    </location>
</feature>
<feature type="domain" description="HTH luxR-type" evidence="4">
    <location>
        <begin position="589"/>
        <end position="646"/>
    </location>
</feature>
<dbReference type="Gene3D" id="1.10.10.10">
    <property type="entry name" value="Winged helix-like DNA-binding domain superfamily/Winged helix DNA-binding domain"/>
    <property type="match status" value="1"/>
</dbReference>
<keyword evidence="3" id="KW-0472">Membrane</keyword>
<dbReference type="PANTHER" id="PTHR43547:SF2">
    <property type="entry name" value="HYBRID SIGNAL TRANSDUCTION HISTIDINE KINASE C"/>
    <property type="match status" value="1"/>
</dbReference>
<dbReference type="Gene3D" id="2.130.10.10">
    <property type="entry name" value="YVTN repeat-like/Quinoprotein amine dehydrogenase"/>
    <property type="match status" value="1"/>
</dbReference>
<accession>A0A4S4NEJ7</accession>
<evidence type="ECO:0000256" key="3">
    <source>
        <dbReference type="SAM" id="Phobius"/>
    </source>
</evidence>
<dbReference type="RefSeq" id="WP_136460157.1">
    <property type="nucleotide sequence ID" value="NZ_SRSF01000008.1"/>
</dbReference>
<dbReference type="OrthoDB" id="1090267at2"/>
<evidence type="ECO:0000313" key="5">
    <source>
        <dbReference type="EMBL" id="THH36538.1"/>
    </source>
</evidence>